<feature type="non-terminal residue" evidence="1">
    <location>
        <position position="1"/>
    </location>
</feature>
<reference evidence="1" key="1">
    <citation type="submission" date="2023-10" db="EMBL/GenBank/DDBJ databases">
        <title>Genome assembly of Pristionchus species.</title>
        <authorList>
            <person name="Yoshida K."/>
            <person name="Sommer R.J."/>
        </authorList>
    </citation>
    <scope>NUCLEOTIDE SEQUENCE</scope>
    <source>
        <strain evidence="1">RS5133</strain>
    </source>
</reference>
<dbReference type="AlphaFoldDB" id="A0AAV5VGE1"/>
<proteinExistence type="predicted"/>
<name>A0AAV5VGE1_9BILA</name>
<accession>A0AAV5VGE1</accession>
<comment type="caution">
    <text evidence="1">The sequence shown here is derived from an EMBL/GenBank/DDBJ whole genome shotgun (WGS) entry which is preliminary data.</text>
</comment>
<evidence type="ECO:0000313" key="2">
    <source>
        <dbReference type="Proteomes" id="UP001432322"/>
    </source>
</evidence>
<dbReference type="GO" id="GO:0008080">
    <property type="term" value="F:N-acetyltransferase activity"/>
    <property type="evidence" value="ECO:0007669"/>
    <property type="project" value="TreeGrafter"/>
</dbReference>
<gene>
    <name evidence="1" type="ORF">PFISCL1PPCAC_9690</name>
</gene>
<evidence type="ECO:0008006" key="3">
    <source>
        <dbReference type="Google" id="ProtNLM"/>
    </source>
</evidence>
<sequence>SVTIFSTMLARSLKRIGESGVRGFASSSRDPSVKYDFIPAEEKDKGQIMDVALNHFLYTEPHSVALGITKDTGKELIDWIVSKSLHYPFCYTIVHKETGKTIGFRLMSVSHRDHSKDFSPFELDEAKFDEGIQILGTILEGMKHDIWKLQPEANKILRREITFVHKDHQRQGIAKHLLHLGLDFEKLRLAGYDGIQSEASSFANQTLLSKNGYTLLMESQRKEYTRSDGRPVVFHDSTSSMQLFYRNLRK</sequence>
<dbReference type="Gene3D" id="3.40.630.30">
    <property type="match status" value="1"/>
</dbReference>
<organism evidence="1 2">
    <name type="scientific">Pristionchus fissidentatus</name>
    <dbReference type="NCBI Taxonomy" id="1538716"/>
    <lineage>
        <taxon>Eukaryota</taxon>
        <taxon>Metazoa</taxon>
        <taxon>Ecdysozoa</taxon>
        <taxon>Nematoda</taxon>
        <taxon>Chromadorea</taxon>
        <taxon>Rhabditida</taxon>
        <taxon>Rhabditina</taxon>
        <taxon>Diplogasteromorpha</taxon>
        <taxon>Diplogasteroidea</taxon>
        <taxon>Neodiplogasteridae</taxon>
        <taxon>Pristionchus</taxon>
    </lineage>
</organism>
<dbReference type="Proteomes" id="UP001432322">
    <property type="component" value="Unassembled WGS sequence"/>
</dbReference>
<keyword evidence="2" id="KW-1185">Reference proteome</keyword>
<evidence type="ECO:0000313" key="1">
    <source>
        <dbReference type="EMBL" id="GMT18393.1"/>
    </source>
</evidence>
<dbReference type="PANTHER" id="PTHR20905:SF30">
    <property type="entry name" value="N-ACETYLTRANSFERASE DOMAIN-CONTAINING PROTEIN"/>
    <property type="match status" value="1"/>
</dbReference>
<dbReference type="CDD" id="cd04301">
    <property type="entry name" value="NAT_SF"/>
    <property type="match status" value="1"/>
</dbReference>
<protein>
    <recommendedName>
        <fullName evidence="3">N-acetyltransferase domain-containing protein</fullName>
    </recommendedName>
</protein>
<dbReference type="SUPFAM" id="SSF55729">
    <property type="entry name" value="Acyl-CoA N-acyltransferases (Nat)"/>
    <property type="match status" value="1"/>
</dbReference>
<dbReference type="EMBL" id="BTSY01000003">
    <property type="protein sequence ID" value="GMT18393.1"/>
    <property type="molecule type" value="Genomic_DNA"/>
</dbReference>
<dbReference type="InterPro" id="IPR016181">
    <property type="entry name" value="Acyl_CoA_acyltransferase"/>
</dbReference>
<dbReference type="PANTHER" id="PTHR20905">
    <property type="entry name" value="N-ACETYLTRANSFERASE-RELATED"/>
    <property type="match status" value="1"/>
</dbReference>